<dbReference type="InterPro" id="IPR017853">
    <property type="entry name" value="GH"/>
</dbReference>
<dbReference type="PANTHER" id="PTHR46066">
    <property type="entry name" value="CHITINASE DOMAIN-CONTAINING PROTEIN 1 FAMILY MEMBER"/>
    <property type="match status" value="1"/>
</dbReference>
<organism evidence="3 4">
    <name type="scientific">Leptospira yanagawae</name>
    <dbReference type="NCBI Taxonomy" id="293069"/>
    <lineage>
        <taxon>Bacteria</taxon>
        <taxon>Pseudomonadati</taxon>
        <taxon>Spirochaetota</taxon>
        <taxon>Spirochaetia</taxon>
        <taxon>Leptospirales</taxon>
        <taxon>Leptospiraceae</taxon>
        <taxon>Leptospira</taxon>
    </lineage>
</organism>
<dbReference type="Gene3D" id="3.20.20.80">
    <property type="entry name" value="Glycosidases"/>
    <property type="match status" value="1"/>
</dbReference>
<dbReference type="RefSeq" id="WP_135632891.1">
    <property type="nucleotide sequence ID" value="NZ_RQFU01000005.1"/>
</dbReference>
<dbReference type="PANTHER" id="PTHR46066:SF2">
    <property type="entry name" value="CHITINASE DOMAIN-CONTAINING PROTEIN 1"/>
    <property type="match status" value="1"/>
</dbReference>
<dbReference type="InterPro" id="IPR001223">
    <property type="entry name" value="Glyco_hydro18_cat"/>
</dbReference>
<reference evidence="4" key="1">
    <citation type="journal article" date="2019" name="PLoS Negl. Trop. Dis.">
        <title>Revisiting the worldwide diversity of Leptospira species in the environment.</title>
        <authorList>
            <person name="Vincent A.T."/>
            <person name="Schiettekatte O."/>
            <person name="Bourhy P."/>
            <person name="Veyrier F.J."/>
            <person name="Picardeau M."/>
        </authorList>
    </citation>
    <scope>NUCLEOTIDE SEQUENCE [LARGE SCALE GENOMIC DNA]</scope>
    <source>
        <strain evidence="4">201800272</strain>
    </source>
</reference>
<evidence type="ECO:0000256" key="1">
    <source>
        <dbReference type="SAM" id="MobiDB-lite"/>
    </source>
</evidence>
<dbReference type="SUPFAM" id="SSF51445">
    <property type="entry name" value="(Trans)glycosidases"/>
    <property type="match status" value="1"/>
</dbReference>
<sequence length="344" mass="40131">MKHVFAVLILLLIHFYNITCESVFDNTLPSNKKLVFTKLISKSNQYNYKPIIVNATLKKNGQILWKPTSFPTQSFYLMVIPDFRVWKETKTESFLHRFQNSLQNLSSNYKNLSGLILDAEMSPIQTKNEYSTFVCSLFTGIKNFKSHWMFSIAIFPPNHPDQNNYYDLQRLFTCSDHWILMLYDEHNPRTKEGPVSSSDWITNNLKTIETALIQFNQTKSIHSKSGSNNKNLIPAENDSNPNTSKQNFISITSIRKKIYLGLPLYGYAKSKSGKFGKVKPIQNWMHLPEFQNAKTDYVKFNHMDEVIYLPTAYFLRKWEQNSIELGYSGVAYWRKEFGTQYLDP</sequence>
<protein>
    <submittedName>
        <fullName evidence="3">Glycosyl hydrolase</fullName>
    </submittedName>
</protein>
<dbReference type="Proteomes" id="UP000298200">
    <property type="component" value="Unassembled WGS sequence"/>
</dbReference>
<dbReference type="GO" id="GO:0016787">
    <property type="term" value="F:hydrolase activity"/>
    <property type="evidence" value="ECO:0007669"/>
    <property type="project" value="UniProtKB-KW"/>
</dbReference>
<keyword evidence="4" id="KW-1185">Reference proteome</keyword>
<proteinExistence type="predicted"/>
<dbReference type="EMBL" id="RQFU01000005">
    <property type="protein sequence ID" value="TGL23790.1"/>
    <property type="molecule type" value="Genomic_DNA"/>
</dbReference>
<feature type="region of interest" description="Disordered" evidence="1">
    <location>
        <begin position="222"/>
        <end position="241"/>
    </location>
</feature>
<gene>
    <name evidence="3" type="ORF">EHQ46_01285</name>
</gene>
<evidence type="ECO:0000313" key="3">
    <source>
        <dbReference type="EMBL" id="TGL23790.1"/>
    </source>
</evidence>
<accession>A0ABY2M7N1</accession>
<dbReference type="Pfam" id="PF00704">
    <property type="entry name" value="Glyco_hydro_18"/>
    <property type="match status" value="1"/>
</dbReference>
<evidence type="ECO:0000259" key="2">
    <source>
        <dbReference type="Pfam" id="PF00704"/>
    </source>
</evidence>
<comment type="caution">
    <text evidence="3">The sequence shown here is derived from an EMBL/GenBank/DDBJ whole genome shotgun (WGS) entry which is preliminary data.</text>
</comment>
<evidence type="ECO:0000313" key="4">
    <source>
        <dbReference type="Proteomes" id="UP000298200"/>
    </source>
</evidence>
<feature type="domain" description="GH18" evidence="2">
    <location>
        <begin position="95"/>
        <end position="309"/>
    </location>
</feature>
<name>A0ABY2M7N1_9LEPT</name>
<keyword evidence="3" id="KW-0378">Hydrolase</keyword>